<name>A0A839U7J5_9HYPH</name>
<dbReference type="Proteomes" id="UP000554520">
    <property type="component" value="Unassembled WGS sequence"/>
</dbReference>
<dbReference type="SUPFAM" id="SSF54637">
    <property type="entry name" value="Thioesterase/thiol ester dehydrase-isomerase"/>
    <property type="match status" value="1"/>
</dbReference>
<sequence>MMRRMKIEFRQPARVDDILTIETKTAVISGARAILLQTIRRGTDVLVEARVECALVDRDGRPRRFRRSGDCCFVHKMLEPEKCCKPV</sequence>
<dbReference type="AlphaFoldDB" id="A0A839U7J5"/>
<organism evidence="1 2">
    <name type="scientific">Phyllobacterium trifolii</name>
    <dbReference type="NCBI Taxonomy" id="300193"/>
    <lineage>
        <taxon>Bacteria</taxon>
        <taxon>Pseudomonadati</taxon>
        <taxon>Pseudomonadota</taxon>
        <taxon>Alphaproteobacteria</taxon>
        <taxon>Hyphomicrobiales</taxon>
        <taxon>Phyllobacteriaceae</taxon>
        <taxon>Phyllobacterium</taxon>
    </lineage>
</organism>
<keyword evidence="2" id="KW-1185">Reference proteome</keyword>
<dbReference type="Gene3D" id="3.10.129.10">
    <property type="entry name" value="Hotdog Thioesterase"/>
    <property type="match status" value="1"/>
</dbReference>
<gene>
    <name evidence="1" type="ORF">FHS21_003134</name>
</gene>
<evidence type="ECO:0000313" key="1">
    <source>
        <dbReference type="EMBL" id="MBB3146718.1"/>
    </source>
</evidence>
<protein>
    <submittedName>
        <fullName evidence="1">Acyl-CoA thioesterase FadM</fullName>
    </submittedName>
</protein>
<dbReference type="EMBL" id="JACHXN010000009">
    <property type="protein sequence ID" value="MBB3146718.1"/>
    <property type="molecule type" value="Genomic_DNA"/>
</dbReference>
<accession>A0A839U7J5</accession>
<reference evidence="1 2" key="1">
    <citation type="submission" date="2020-08" db="EMBL/GenBank/DDBJ databases">
        <title>Genomic Encyclopedia of Type Strains, Phase III (KMG-III): the genomes of soil and plant-associated and newly described type strains.</title>
        <authorList>
            <person name="Whitman W."/>
        </authorList>
    </citation>
    <scope>NUCLEOTIDE SEQUENCE [LARGE SCALE GENOMIC DNA]</scope>
    <source>
        <strain evidence="1 2">CECT 7015</strain>
    </source>
</reference>
<comment type="caution">
    <text evidence="1">The sequence shown here is derived from an EMBL/GenBank/DDBJ whole genome shotgun (WGS) entry which is preliminary data.</text>
</comment>
<dbReference type="InterPro" id="IPR029069">
    <property type="entry name" value="HotDog_dom_sf"/>
</dbReference>
<evidence type="ECO:0000313" key="2">
    <source>
        <dbReference type="Proteomes" id="UP000554520"/>
    </source>
</evidence>
<proteinExistence type="predicted"/>